<proteinExistence type="predicted"/>
<comment type="caution">
    <text evidence="2">The sequence shown here is derived from an EMBL/GenBank/DDBJ whole genome shotgun (WGS) entry which is preliminary data.</text>
</comment>
<evidence type="ECO:0000256" key="1">
    <source>
        <dbReference type="SAM" id="MobiDB-lite"/>
    </source>
</evidence>
<evidence type="ECO:0008006" key="4">
    <source>
        <dbReference type="Google" id="ProtNLM"/>
    </source>
</evidence>
<dbReference type="RefSeq" id="XP_015651731.1">
    <property type="nucleotide sequence ID" value="XM_015809691.1"/>
</dbReference>
<dbReference type="EMBL" id="LGTL01000038">
    <property type="protein sequence ID" value="KPA73293.1"/>
    <property type="molecule type" value="Genomic_DNA"/>
</dbReference>
<sequence length="520" mass="55715">MTSSLQLVMEASSKLLTTAKVSNPRGCSFNVDRHLQKPVLILKGAITETSVRLPREDRPLSSLQLHDSLLVAQICLDVLSHFALEIVVSHSSPRRTKLVIGTHLKTAKCDDIADEFTTAYLPLIIPRSKWVQVVFHVAGIVHSVFSLPSCKCIDAITVAGTGKVCCMYTSSDEQVCIDVTPENMALFAVPAYAPPIWKSAGPLAESPTSLPALEAANSAPAADSFVIAQSSTRSAPLSPSPSPARGRPSGHPSRLQPLASSPLPDSAPPLNTVSVRRESDRSSLKCDYIRLVEDDVGSAAEEGYSGRAFSGEMCPQSGGHESGNRRLLGNGARSAADSLGGGLSGWEQPVDDRKPEVAATSPGRLGKAEPPRRPQRKSISAPPSSAPADKERMQRIIASRKRQVSPRQNNTGASGPRARSTGSRRQQRLRRRMRVLRANEQKANRAAAAKTLAASDIPLFHQVELPEELLASTPPSFSETPLCGFGFGYLGVLKANGEYEEDEDANLNLQGALTLNSDDE</sequence>
<organism evidence="2 3">
    <name type="scientific">Leptomonas pyrrhocoris</name>
    <name type="common">Firebug parasite</name>
    <dbReference type="NCBI Taxonomy" id="157538"/>
    <lineage>
        <taxon>Eukaryota</taxon>
        <taxon>Discoba</taxon>
        <taxon>Euglenozoa</taxon>
        <taxon>Kinetoplastea</taxon>
        <taxon>Metakinetoplastina</taxon>
        <taxon>Trypanosomatida</taxon>
        <taxon>Trypanosomatidae</taxon>
        <taxon>Leishmaniinae</taxon>
        <taxon>Leptomonas</taxon>
    </lineage>
</organism>
<dbReference type="RefSeq" id="XP_015651732.1">
    <property type="nucleotide sequence ID" value="XM_015809692.1"/>
</dbReference>
<feature type="region of interest" description="Disordered" evidence="1">
    <location>
        <begin position="307"/>
        <end position="430"/>
    </location>
</feature>
<evidence type="ECO:0000313" key="3">
    <source>
        <dbReference type="Proteomes" id="UP000037923"/>
    </source>
</evidence>
<reference evidence="2 3" key="1">
    <citation type="submission" date="2015-07" db="EMBL/GenBank/DDBJ databases">
        <title>High-quality genome of monoxenous trypanosomatid Leptomonas pyrrhocoris.</title>
        <authorList>
            <person name="Flegontov P."/>
            <person name="Butenko A."/>
            <person name="Firsov S."/>
            <person name="Vlcek C."/>
            <person name="Logacheva M.D."/>
            <person name="Field M."/>
            <person name="Filatov D."/>
            <person name="Flegontova O."/>
            <person name="Gerasimov E."/>
            <person name="Jackson A.P."/>
            <person name="Kelly S."/>
            <person name="Opperdoes F."/>
            <person name="O'Reilly A."/>
            <person name="Votypka J."/>
            <person name="Yurchenko V."/>
            <person name="Lukes J."/>
        </authorList>
    </citation>
    <scope>NUCLEOTIDE SEQUENCE [LARGE SCALE GENOMIC DNA]</scope>
    <source>
        <strain evidence="2">H10</strain>
    </source>
</reference>
<dbReference type="OMA" id="IIPRNKW"/>
<protein>
    <recommendedName>
        <fullName evidence="4">CFA20 domain-containing protein</fullName>
    </recommendedName>
</protein>
<dbReference type="Proteomes" id="UP000037923">
    <property type="component" value="Unassembled WGS sequence"/>
</dbReference>
<name>A0A0N0DQH3_LEPPY</name>
<feature type="region of interest" description="Disordered" evidence="1">
    <location>
        <begin position="230"/>
        <end position="279"/>
    </location>
</feature>
<dbReference type="GeneID" id="26910276"/>
<accession>A0A0N0DQH3</accession>
<keyword evidence="3" id="KW-1185">Reference proteome</keyword>
<feature type="compositionally biased region" description="Low complexity" evidence="1">
    <location>
        <begin position="230"/>
        <end position="270"/>
    </location>
</feature>
<dbReference type="EMBL" id="LGTL01000038">
    <property type="protein sequence ID" value="KPA73292.1"/>
    <property type="molecule type" value="Genomic_DNA"/>
</dbReference>
<dbReference type="AlphaFoldDB" id="A0A0N0DQH3"/>
<gene>
    <name evidence="2" type="ORF">ABB37_09996</name>
</gene>
<dbReference type="OrthoDB" id="10261083at2759"/>
<dbReference type="VEuPathDB" id="TriTrypDB:LpyrH10_38_0350"/>
<evidence type="ECO:0000313" key="2">
    <source>
        <dbReference type="EMBL" id="KPA73292.1"/>
    </source>
</evidence>